<comment type="caution">
    <text evidence="1">The sequence shown here is derived from an EMBL/GenBank/DDBJ whole genome shotgun (WGS) entry which is preliminary data.</text>
</comment>
<name>A0ABW8UBU1_9LACO</name>
<protein>
    <submittedName>
        <fullName evidence="1">Uncharacterized protein</fullName>
    </submittedName>
</protein>
<dbReference type="RefSeq" id="WP_125550413.1">
    <property type="nucleotide sequence ID" value="NZ_JBGQPK010000020.1"/>
</dbReference>
<evidence type="ECO:0000313" key="2">
    <source>
        <dbReference type="Proteomes" id="UP001625389"/>
    </source>
</evidence>
<sequence length="97" mass="11164">MKKRPASLLLSACLLLSLLLLLISGYLRVYERQMRTLQLAEQSYQVKSLIALAQARHKQGEDQEWYTFNLGRVHLDKTRAQVKLKTQAQIVTKALPQ</sequence>
<dbReference type="Proteomes" id="UP001625389">
    <property type="component" value="Unassembled WGS sequence"/>
</dbReference>
<keyword evidence="2" id="KW-1185">Reference proteome</keyword>
<proteinExistence type="predicted"/>
<dbReference type="EMBL" id="JBGQPK010000020">
    <property type="protein sequence ID" value="MFL2029257.1"/>
    <property type="molecule type" value="Genomic_DNA"/>
</dbReference>
<reference evidence="1 2" key="1">
    <citation type="submission" date="2024-08" db="EMBL/GenBank/DDBJ databases">
        <authorList>
            <person name="Arias E."/>
        </authorList>
    </citation>
    <scope>NUCLEOTIDE SEQUENCE [LARGE SCALE GENOMIC DNA]</scope>
    <source>
        <strain evidence="1 2">FAM 25317</strain>
    </source>
</reference>
<accession>A0ABW8UBU1</accession>
<organism evidence="1 2">
    <name type="scientific">Loigolactobacillus zhaoyuanensis</name>
    <dbReference type="NCBI Taxonomy" id="2486017"/>
    <lineage>
        <taxon>Bacteria</taxon>
        <taxon>Bacillati</taxon>
        <taxon>Bacillota</taxon>
        <taxon>Bacilli</taxon>
        <taxon>Lactobacillales</taxon>
        <taxon>Lactobacillaceae</taxon>
        <taxon>Loigolactobacillus</taxon>
    </lineage>
</organism>
<gene>
    <name evidence="1" type="ORF">ACEN34_06460</name>
</gene>
<evidence type="ECO:0000313" key="1">
    <source>
        <dbReference type="EMBL" id="MFL2029257.1"/>
    </source>
</evidence>